<dbReference type="SUPFAM" id="SSF55895">
    <property type="entry name" value="Ribonuclease Rh-like"/>
    <property type="match status" value="1"/>
</dbReference>
<evidence type="ECO:0000313" key="4">
    <source>
        <dbReference type="Proteomes" id="UP000193498"/>
    </source>
</evidence>
<dbReference type="GO" id="GO:0003723">
    <property type="term" value="F:RNA binding"/>
    <property type="evidence" value="ECO:0007669"/>
    <property type="project" value="InterPro"/>
</dbReference>
<protein>
    <submittedName>
        <fullName evidence="3">Uncharacterized protein</fullName>
    </submittedName>
</protein>
<comment type="caution">
    <text evidence="3">The sequence shown here is derived from an EMBL/GenBank/DDBJ whole genome shotgun (WGS) entry which is preliminary data.</text>
</comment>
<evidence type="ECO:0000256" key="1">
    <source>
        <dbReference type="ARBA" id="ARBA00007469"/>
    </source>
</evidence>
<dbReference type="OrthoDB" id="435754at2759"/>
<dbReference type="InterPro" id="IPR036430">
    <property type="entry name" value="RNase_T2-like_sf"/>
</dbReference>
<organism evidence="3 4">
    <name type="scientific">Basidiobolus meristosporus CBS 931.73</name>
    <dbReference type="NCBI Taxonomy" id="1314790"/>
    <lineage>
        <taxon>Eukaryota</taxon>
        <taxon>Fungi</taxon>
        <taxon>Fungi incertae sedis</taxon>
        <taxon>Zoopagomycota</taxon>
        <taxon>Entomophthoromycotina</taxon>
        <taxon>Basidiobolomycetes</taxon>
        <taxon>Basidiobolales</taxon>
        <taxon>Basidiobolaceae</taxon>
        <taxon>Basidiobolus</taxon>
    </lineage>
</organism>
<dbReference type="InterPro" id="IPR001568">
    <property type="entry name" value="RNase_T2-like"/>
</dbReference>
<dbReference type="Gene3D" id="3.90.730.10">
    <property type="entry name" value="Ribonuclease T2-like"/>
    <property type="match status" value="1"/>
</dbReference>
<accession>A0A1Y1XH80</accession>
<name>A0A1Y1XH80_9FUNG</name>
<dbReference type="EMBL" id="MCFE01000597">
    <property type="protein sequence ID" value="ORX85095.1"/>
    <property type="molecule type" value="Genomic_DNA"/>
</dbReference>
<comment type="similarity">
    <text evidence="1 2">Belongs to the RNase T2 family.</text>
</comment>
<dbReference type="InterPro" id="IPR018188">
    <property type="entry name" value="RNase_T2_His_AS_1"/>
</dbReference>
<evidence type="ECO:0000313" key="3">
    <source>
        <dbReference type="EMBL" id="ORX85095.1"/>
    </source>
</evidence>
<sequence>HGPEDAFTLHGLWPDTCSGGQGTSDGRDSFRAYLEVEKIVRDANSTLYYQMKLYWSSYNGDNGIFW</sequence>
<dbReference type="PROSITE" id="PS00530">
    <property type="entry name" value="RNASE_T2_1"/>
    <property type="match status" value="1"/>
</dbReference>
<evidence type="ECO:0000256" key="2">
    <source>
        <dbReference type="RuleBase" id="RU004328"/>
    </source>
</evidence>
<reference evidence="3 4" key="1">
    <citation type="submission" date="2016-07" db="EMBL/GenBank/DDBJ databases">
        <title>Pervasive Adenine N6-methylation of Active Genes in Fungi.</title>
        <authorList>
            <consortium name="DOE Joint Genome Institute"/>
            <person name="Mondo S.J."/>
            <person name="Dannebaum R.O."/>
            <person name="Kuo R.C."/>
            <person name="Labutti K."/>
            <person name="Haridas S."/>
            <person name="Kuo A."/>
            <person name="Salamov A."/>
            <person name="Ahrendt S.R."/>
            <person name="Lipzen A."/>
            <person name="Sullivan W."/>
            <person name="Andreopoulos W.B."/>
            <person name="Clum A."/>
            <person name="Lindquist E."/>
            <person name="Daum C."/>
            <person name="Ramamoorthy G.K."/>
            <person name="Gryganskyi A."/>
            <person name="Culley D."/>
            <person name="Magnuson J.K."/>
            <person name="James T.Y."/>
            <person name="O'Malley M.A."/>
            <person name="Stajich J.E."/>
            <person name="Spatafora J.W."/>
            <person name="Visel A."/>
            <person name="Grigoriev I.V."/>
        </authorList>
    </citation>
    <scope>NUCLEOTIDE SEQUENCE [LARGE SCALE GENOMIC DNA]</scope>
    <source>
        <strain evidence="3 4">CBS 931.73</strain>
    </source>
</reference>
<dbReference type="AlphaFoldDB" id="A0A1Y1XH80"/>
<keyword evidence="4" id="KW-1185">Reference proteome</keyword>
<dbReference type="InParanoid" id="A0A1Y1XH80"/>
<dbReference type="GO" id="GO:0033897">
    <property type="term" value="F:ribonuclease T2 activity"/>
    <property type="evidence" value="ECO:0007669"/>
    <property type="project" value="InterPro"/>
</dbReference>
<gene>
    <name evidence="3" type="ORF">K493DRAFT_238910</name>
</gene>
<proteinExistence type="inferred from homology"/>
<feature type="non-terminal residue" evidence="3">
    <location>
        <position position="1"/>
    </location>
</feature>
<dbReference type="Proteomes" id="UP000193498">
    <property type="component" value="Unassembled WGS sequence"/>
</dbReference>
<dbReference type="Pfam" id="PF00445">
    <property type="entry name" value="Ribonuclease_T2"/>
    <property type="match status" value="1"/>
</dbReference>